<accession>A0A1T4VVX9</accession>
<sequence>MKNKYIKQGFVCMLSAFSLIALLGVVNIKSNYRVNADETTAYNNDKDKTKIDGSLKNKKLIFTRKHKEVKCGKQRVFRVNLNGAKWKVSDKKIAKIKKIDDRRIVLTGKRYGKVTLTVRVKGKKISTKVKIMPKAIVGIDAGHQKNANYELEPIGPGSSQKKIKVAGGTRGISTGKSEGTLNLEIALKLKEKLIDKGYKVVMVREKAEVNISNSERAKKLNKKCDISIRIHADGSDNSTINGVSLLYPPASNPYIGNLSGKSYKLASCILEKYCEKTGIKNNGLKGRNDLTGFNFSTIPVALIEMGYMTNYSEDEFMSSSSGQKKMVDGIALGVEKYYGYEK</sequence>
<name>A0A1T4VVX9_9FIRM</name>
<gene>
    <name evidence="3" type="ORF">SAMN02745111_01757</name>
</gene>
<dbReference type="Gene3D" id="2.60.40.1080">
    <property type="match status" value="1"/>
</dbReference>
<dbReference type="STRING" id="39495.SAMN02745111_01757"/>
<proteinExistence type="predicted"/>
<dbReference type="Pfam" id="PF01520">
    <property type="entry name" value="Amidase_3"/>
    <property type="match status" value="1"/>
</dbReference>
<evidence type="ECO:0000256" key="1">
    <source>
        <dbReference type="ARBA" id="ARBA00022801"/>
    </source>
</evidence>
<dbReference type="Gene3D" id="3.40.630.40">
    <property type="entry name" value="Zn-dependent exopeptidases"/>
    <property type="match status" value="1"/>
</dbReference>
<organism evidence="3 4">
    <name type="scientific">Eubacterium uniforme</name>
    <dbReference type="NCBI Taxonomy" id="39495"/>
    <lineage>
        <taxon>Bacteria</taxon>
        <taxon>Bacillati</taxon>
        <taxon>Bacillota</taxon>
        <taxon>Clostridia</taxon>
        <taxon>Eubacteriales</taxon>
        <taxon>Eubacteriaceae</taxon>
        <taxon>Eubacterium</taxon>
    </lineage>
</organism>
<dbReference type="InterPro" id="IPR002508">
    <property type="entry name" value="MurNAc-LAA_cat"/>
</dbReference>
<dbReference type="EMBL" id="FUXZ01000010">
    <property type="protein sequence ID" value="SKA69069.1"/>
    <property type="molecule type" value="Genomic_DNA"/>
</dbReference>
<dbReference type="InterPro" id="IPR050695">
    <property type="entry name" value="N-acetylmuramoyl_amidase_3"/>
</dbReference>
<keyword evidence="4" id="KW-1185">Reference proteome</keyword>
<dbReference type="CDD" id="cd02696">
    <property type="entry name" value="MurNAc-LAA"/>
    <property type="match status" value="1"/>
</dbReference>
<dbReference type="SUPFAM" id="SSF53187">
    <property type="entry name" value="Zn-dependent exopeptidases"/>
    <property type="match status" value="1"/>
</dbReference>
<dbReference type="OrthoDB" id="43070at2"/>
<evidence type="ECO:0000259" key="2">
    <source>
        <dbReference type="SMART" id="SM00646"/>
    </source>
</evidence>
<dbReference type="AlphaFoldDB" id="A0A1T4VVX9"/>
<reference evidence="3 4" key="1">
    <citation type="submission" date="2017-02" db="EMBL/GenBank/DDBJ databases">
        <authorList>
            <person name="Peterson S.W."/>
        </authorList>
    </citation>
    <scope>NUCLEOTIDE SEQUENCE [LARGE SCALE GENOMIC DNA]</scope>
    <source>
        <strain evidence="3 4">ATCC 35992</strain>
    </source>
</reference>
<dbReference type="InterPro" id="IPR032789">
    <property type="entry name" value="T2SS-T3SS_pil_N"/>
</dbReference>
<dbReference type="GO" id="GO:0009253">
    <property type="term" value="P:peptidoglycan catabolic process"/>
    <property type="evidence" value="ECO:0007669"/>
    <property type="project" value="InterPro"/>
</dbReference>
<dbReference type="GO" id="GO:0008745">
    <property type="term" value="F:N-acetylmuramoyl-L-alanine amidase activity"/>
    <property type="evidence" value="ECO:0007669"/>
    <property type="project" value="InterPro"/>
</dbReference>
<dbReference type="GO" id="GO:0030288">
    <property type="term" value="C:outer membrane-bounded periplasmic space"/>
    <property type="evidence" value="ECO:0007669"/>
    <property type="project" value="TreeGrafter"/>
</dbReference>
<dbReference type="RefSeq" id="WP_078766605.1">
    <property type="nucleotide sequence ID" value="NZ_FUXZ01000010.1"/>
</dbReference>
<protein>
    <submittedName>
        <fullName evidence="3">N-acetylmuramoyl-L-alanine amidase</fullName>
    </submittedName>
</protein>
<dbReference type="PANTHER" id="PTHR30404:SF0">
    <property type="entry name" value="N-ACETYLMURAMOYL-L-ALANINE AMIDASE AMIC"/>
    <property type="match status" value="1"/>
</dbReference>
<evidence type="ECO:0000313" key="4">
    <source>
        <dbReference type="Proteomes" id="UP000190814"/>
    </source>
</evidence>
<evidence type="ECO:0000313" key="3">
    <source>
        <dbReference type="EMBL" id="SKA69069.1"/>
    </source>
</evidence>
<dbReference type="PANTHER" id="PTHR30404">
    <property type="entry name" value="N-ACETYLMURAMOYL-L-ALANINE AMIDASE"/>
    <property type="match status" value="1"/>
</dbReference>
<dbReference type="Pfam" id="PF13629">
    <property type="entry name" value="T2SS-T3SS_pil_N"/>
    <property type="match status" value="1"/>
</dbReference>
<dbReference type="SMART" id="SM00646">
    <property type="entry name" value="Ami_3"/>
    <property type="match status" value="1"/>
</dbReference>
<dbReference type="Proteomes" id="UP000190814">
    <property type="component" value="Unassembled WGS sequence"/>
</dbReference>
<feature type="domain" description="MurNAc-LAA" evidence="2">
    <location>
        <begin position="209"/>
        <end position="335"/>
    </location>
</feature>
<keyword evidence="1" id="KW-0378">Hydrolase</keyword>